<feature type="domain" description="D-isomer specific 2-hydroxyacid dehydrogenase catalytic" evidence="5">
    <location>
        <begin position="14"/>
        <end position="307"/>
    </location>
</feature>
<accession>A0A163V3I0</accession>
<organism evidence="7 8">
    <name type="scientific">Paenibacillus elgii</name>
    <dbReference type="NCBI Taxonomy" id="189691"/>
    <lineage>
        <taxon>Bacteria</taxon>
        <taxon>Bacillati</taxon>
        <taxon>Bacillota</taxon>
        <taxon>Bacilli</taxon>
        <taxon>Bacillales</taxon>
        <taxon>Paenibacillaceae</taxon>
        <taxon>Paenibacillus</taxon>
    </lineage>
</organism>
<gene>
    <name evidence="7" type="ORF">AV654_30405</name>
</gene>
<evidence type="ECO:0000259" key="6">
    <source>
        <dbReference type="Pfam" id="PF02826"/>
    </source>
</evidence>
<protein>
    <recommendedName>
        <fullName evidence="9">Glycerate dehydrogenase</fullName>
    </recommendedName>
</protein>
<evidence type="ECO:0000259" key="5">
    <source>
        <dbReference type="Pfam" id="PF00389"/>
    </source>
</evidence>
<dbReference type="Proteomes" id="UP000076563">
    <property type="component" value="Unassembled WGS sequence"/>
</dbReference>
<dbReference type="PROSITE" id="PS00671">
    <property type="entry name" value="D_2_HYDROXYACID_DH_3"/>
    <property type="match status" value="1"/>
</dbReference>
<keyword evidence="3" id="KW-0520">NAD</keyword>
<evidence type="ECO:0000256" key="3">
    <source>
        <dbReference type="ARBA" id="ARBA00023027"/>
    </source>
</evidence>
<keyword evidence="2 4" id="KW-0560">Oxidoreductase</keyword>
<evidence type="ECO:0000256" key="2">
    <source>
        <dbReference type="ARBA" id="ARBA00023002"/>
    </source>
</evidence>
<dbReference type="eggNOG" id="COG1052">
    <property type="taxonomic scope" value="Bacteria"/>
</dbReference>
<evidence type="ECO:0000256" key="1">
    <source>
        <dbReference type="ARBA" id="ARBA00005854"/>
    </source>
</evidence>
<feature type="domain" description="D-isomer specific 2-hydroxyacid dehydrogenase NAD-binding" evidence="6">
    <location>
        <begin position="107"/>
        <end position="273"/>
    </location>
</feature>
<evidence type="ECO:0000256" key="4">
    <source>
        <dbReference type="RuleBase" id="RU003719"/>
    </source>
</evidence>
<proteinExistence type="inferred from homology"/>
<comment type="caution">
    <text evidence="7">The sequence shown here is derived from an EMBL/GenBank/DDBJ whole genome shotgun (WGS) entry which is preliminary data.</text>
</comment>
<name>A0A163V3I0_9BACL</name>
<dbReference type="EMBL" id="LQRA01000081">
    <property type="protein sequence ID" value="KZE74283.1"/>
    <property type="molecule type" value="Genomic_DNA"/>
</dbReference>
<dbReference type="InterPro" id="IPR006140">
    <property type="entry name" value="D-isomer_DH_NAD-bd"/>
</dbReference>
<dbReference type="InterPro" id="IPR029753">
    <property type="entry name" value="D-isomer_DH_CS"/>
</dbReference>
<dbReference type="Pfam" id="PF02826">
    <property type="entry name" value="2-Hacid_dh_C"/>
    <property type="match status" value="1"/>
</dbReference>
<evidence type="ECO:0000313" key="7">
    <source>
        <dbReference type="EMBL" id="KZE74283.1"/>
    </source>
</evidence>
<dbReference type="PANTHER" id="PTHR43761:SF1">
    <property type="entry name" value="D-ISOMER SPECIFIC 2-HYDROXYACID DEHYDROGENASE CATALYTIC DOMAIN-CONTAINING PROTEIN-RELATED"/>
    <property type="match status" value="1"/>
</dbReference>
<dbReference type="STRING" id="1007103.GCA_000213315_00469"/>
<dbReference type="Pfam" id="PF00389">
    <property type="entry name" value="2-Hacid_dh"/>
    <property type="match status" value="1"/>
</dbReference>
<dbReference type="Gene3D" id="3.40.50.720">
    <property type="entry name" value="NAD(P)-binding Rossmann-like Domain"/>
    <property type="match status" value="2"/>
</dbReference>
<dbReference type="AlphaFoldDB" id="A0A163V3I0"/>
<sequence length="319" mass="35007">MRIIYLDQPTYLPDEFVREIKKLGEFEVYFDRPDITTAVQRLSTADIAIVEWTRLRELAFGKLLRLKHIALVMTGYDLVDIEAAGAAGISVSNCPTYSAQAVAEHVFALLLAVNRRIIQADRLVRQGESHVYGPFLAGELSGRTLGLIGTGRIGQAVARIARGFGMHVIGANRSGRAVPGVEAADIREVMRRSDVVSLHVPFHARTKGMITSELLSSMKRTALFINTSRGSLVDEDALFALLRDGKIAGAGLDDLVQVAGNPLYKLDNVVFTPGTAWYTDIAREANMTELLDNVRGYISGMPRNIVNEHFLASKRPASE</sequence>
<comment type="similarity">
    <text evidence="1 4">Belongs to the D-isomer specific 2-hydroxyacid dehydrogenase family.</text>
</comment>
<keyword evidence="8" id="KW-1185">Reference proteome</keyword>
<reference evidence="8" key="1">
    <citation type="submission" date="2016-01" db="EMBL/GenBank/DDBJ databases">
        <title>Draft genome of Chromobacterium sp. F49.</title>
        <authorList>
            <person name="Hong K.W."/>
        </authorList>
    </citation>
    <scope>NUCLEOTIDE SEQUENCE [LARGE SCALE GENOMIC DNA]</scope>
    <source>
        <strain evidence="8">M63</strain>
    </source>
</reference>
<dbReference type="GO" id="GO:0051287">
    <property type="term" value="F:NAD binding"/>
    <property type="evidence" value="ECO:0007669"/>
    <property type="project" value="InterPro"/>
</dbReference>
<dbReference type="OrthoDB" id="9805416at2"/>
<dbReference type="RefSeq" id="WP_063186018.1">
    <property type="nucleotide sequence ID" value="NZ_LQRA01000081.1"/>
</dbReference>
<dbReference type="GO" id="GO:0016616">
    <property type="term" value="F:oxidoreductase activity, acting on the CH-OH group of donors, NAD or NADP as acceptor"/>
    <property type="evidence" value="ECO:0007669"/>
    <property type="project" value="InterPro"/>
</dbReference>
<dbReference type="InterPro" id="IPR036291">
    <property type="entry name" value="NAD(P)-bd_dom_sf"/>
</dbReference>
<dbReference type="InterPro" id="IPR050418">
    <property type="entry name" value="D-iso_2-hydroxyacid_DH_PdxB"/>
</dbReference>
<dbReference type="InterPro" id="IPR006139">
    <property type="entry name" value="D-isomer_2_OHA_DH_cat_dom"/>
</dbReference>
<evidence type="ECO:0000313" key="8">
    <source>
        <dbReference type="Proteomes" id="UP000076563"/>
    </source>
</evidence>
<dbReference type="SUPFAM" id="SSF51735">
    <property type="entry name" value="NAD(P)-binding Rossmann-fold domains"/>
    <property type="match status" value="1"/>
</dbReference>
<dbReference type="SUPFAM" id="SSF52283">
    <property type="entry name" value="Formate/glycerate dehydrogenase catalytic domain-like"/>
    <property type="match status" value="1"/>
</dbReference>
<evidence type="ECO:0008006" key="9">
    <source>
        <dbReference type="Google" id="ProtNLM"/>
    </source>
</evidence>
<dbReference type="PANTHER" id="PTHR43761">
    <property type="entry name" value="D-ISOMER SPECIFIC 2-HYDROXYACID DEHYDROGENASE FAMILY PROTEIN (AFU_ORTHOLOGUE AFUA_1G13630)"/>
    <property type="match status" value="1"/>
</dbReference>